<evidence type="ECO:0000313" key="1">
    <source>
        <dbReference type="EMBL" id="KAI3746206.1"/>
    </source>
</evidence>
<name>A0ACB9DI89_ARCLA</name>
<reference evidence="1 2" key="2">
    <citation type="journal article" date="2022" name="Mol. Ecol. Resour.">
        <title>The genomes of chicory, endive, great burdock and yacon provide insights into Asteraceae paleo-polyploidization history and plant inulin production.</title>
        <authorList>
            <person name="Fan W."/>
            <person name="Wang S."/>
            <person name="Wang H."/>
            <person name="Wang A."/>
            <person name="Jiang F."/>
            <person name="Liu H."/>
            <person name="Zhao H."/>
            <person name="Xu D."/>
            <person name="Zhang Y."/>
        </authorList>
    </citation>
    <scope>NUCLEOTIDE SEQUENCE [LARGE SCALE GENOMIC DNA]</scope>
    <source>
        <strain evidence="2">cv. Niubang</strain>
    </source>
</reference>
<gene>
    <name evidence="1" type="ORF">L6452_08630</name>
</gene>
<evidence type="ECO:0000313" key="2">
    <source>
        <dbReference type="Proteomes" id="UP001055879"/>
    </source>
</evidence>
<dbReference type="EMBL" id="CM042049">
    <property type="protein sequence ID" value="KAI3746206.1"/>
    <property type="molecule type" value="Genomic_DNA"/>
</dbReference>
<comment type="caution">
    <text evidence="1">The sequence shown here is derived from an EMBL/GenBank/DDBJ whole genome shotgun (WGS) entry which is preliminary data.</text>
</comment>
<proteinExistence type="predicted"/>
<protein>
    <submittedName>
        <fullName evidence="1">Uncharacterized protein</fullName>
    </submittedName>
</protein>
<organism evidence="1 2">
    <name type="scientific">Arctium lappa</name>
    <name type="common">Greater burdock</name>
    <name type="synonym">Lappa major</name>
    <dbReference type="NCBI Taxonomy" id="4217"/>
    <lineage>
        <taxon>Eukaryota</taxon>
        <taxon>Viridiplantae</taxon>
        <taxon>Streptophyta</taxon>
        <taxon>Embryophyta</taxon>
        <taxon>Tracheophyta</taxon>
        <taxon>Spermatophyta</taxon>
        <taxon>Magnoliopsida</taxon>
        <taxon>eudicotyledons</taxon>
        <taxon>Gunneridae</taxon>
        <taxon>Pentapetalae</taxon>
        <taxon>asterids</taxon>
        <taxon>campanulids</taxon>
        <taxon>Asterales</taxon>
        <taxon>Asteraceae</taxon>
        <taxon>Carduoideae</taxon>
        <taxon>Cardueae</taxon>
        <taxon>Arctiinae</taxon>
        <taxon>Arctium</taxon>
    </lineage>
</organism>
<sequence length="82" mass="9255">MWSHEYNQVDVDEDETDIDTCRWSPEGLTVIFDCQPASRIVYATCMDIMGKEVASPKKKGRGDQRIEAVKGGTGKGFQHDLY</sequence>
<keyword evidence="2" id="KW-1185">Reference proteome</keyword>
<reference evidence="2" key="1">
    <citation type="journal article" date="2022" name="Mol. Ecol. Resour.">
        <title>The genomes of chicory, endive, great burdock and yacon provide insights into Asteraceae palaeo-polyploidization history and plant inulin production.</title>
        <authorList>
            <person name="Fan W."/>
            <person name="Wang S."/>
            <person name="Wang H."/>
            <person name="Wang A."/>
            <person name="Jiang F."/>
            <person name="Liu H."/>
            <person name="Zhao H."/>
            <person name="Xu D."/>
            <person name="Zhang Y."/>
        </authorList>
    </citation>
    <scope>NUCLEOTIDE SEQUENCE [LARGE SCALE GENOMIC DNA]</scope>
    <source>
        <strain evidence="2">cv. Niubang</strain>
    </source>
</reference>
<accession>A0ACB9DI89</accession>
<dbReference type="Proteomes" id="UP001055879">
    <property type="component" value="Linkage Group LG03"/>
</dbReference>